<comment type="subcellular location">
    <subcellularLocation>
        <location evidence="1">Endomembrane system</location>
        <topology evidence="1">Multi-pass membrane protein</topology>
    </subcellularLocation>
</comment>
<dbReference type="InterPro" id="IPR018819">
    <property type="entry name" value="Nur1/Mug154"/>
</dbReference>
<keyword evidence="7" id="KW-1185">Reference proteome</keyword>
<keyword evidence="3" id="KW-1133">Transmembrane helix</keyword>
<evidence type="ECO:0000256" key="2">
    <source>
        <dbReference type="ARBA" id="ARBA00022692"/>
    </source>
</evidence>
<dbReference type="OrthoDB" id="3363151at2759"/>
<dbReference type="AlphaFoldDB" id="A0A4P9WKQ1"/>
<sequence length="364" mass="40858">MPLDWAMLLGESWALVEWDYLFDKLSYGLALVLNALCLGIKYERVAGGAGEPPTLYSIETLEDDSDEGWLAWFYDGEFSVRRVWAAGSGLRGKDRGSVRLTYSSSSFAVQYEVLEYMLWAISLVNAIHLFNRSKRYILLKQPTKPAYASDESHKIKSRNARLVSVNTGRPGADVDEDEDDEFPSIIQRTWRYFSPPTEPTDGAKELKWELSVWEPPQGSLNLFISNWPYCFTLAFCTAATVSRTPSRIFPRRVHPNTHLELPHSHPPQMHVVVTAFQDLVKDREILSSQLLREFTEGFVYTLPPFRATSSAAVGSDEPWDADSDTAGGDGDNEEEEEEVVKDNVARSPHASPRAGFEPATAARG</sequence>
<evidence type="ECO:0000256" key="3">
    <source>
        <dbReference type="ARBA" id="ARBA00022989"/>
    </source>
</evidence>
<dbReference type="PANTHER" id="PTHR28293">
    <property type="entry name" value="NUCLEAR RIM PROTEIN 1"/>
    <property type="match status" value="1"/>
</dbReference>
<keyword evidence="4" id="KW-0472">Membrane</keyword>
<dbReference type="GO" id="GO:0043007">
    <property type="term" value="P:maintenance of rDNA"/>
    <property type="evidence" value="ECO:0007669"/>
    <property type="project" value="TreeGrafter"/>
</dbReference>
<name>A0A4P9WKQ1_9FUNG</name>
<dbReference type="Pfam" id="PF10332">
    <property type="entry name" value="DUF2418"/>
    <property type="match status" value="1"/>
</dbReference>
<evidence type="ECO:0000313" key="6">
    <source>
        <dbReference type="EMBL" id="RKO92603.1"/>
    </source>
</evidence>
<gene>
    <name evidence="6" type="ORF">BDK51DRAFT_37617</name>
</gene>
<feature type="compositionally biased region" description="Acidic residues" evidence="5">
    <location>
        <begin position="330"/>
        <end position="339"/>
    </location>
</feature>
<evidence type="ECO:0000256" key="1">
    <source>
        <dbReference type="ARBA" id="ARBA00004127"/>
    </source>
</evidence>
<protein>
    <submittedName>
        <fullName evidence="6">Uncharacterized protein</fullName>
    </submittedName>
</protein>
<evidence type="ECO:0000256" key="4">
    <source>
        <dbReference type="ARBA" id="ARBA00023136"/>
    </source>
</evidence>
<dbReference type="Proteomes" id="UP000269721">
    <property type="component" value="Unassembled WGS sequence"/>
</dbReference>
<evidence type="ECO:0000256" key="5">
    <source>
        <dbReference type="SAM" id="MobiDB-lite"/>
    </source>
</evidence>
<proteinExistence type="predicted"/>
<keyword evidence="2" id="KW-0812">Transmembrane</keyword>
<organism evidence="6 7">
    <name type="scientific">Blyttiomyces helicus</name>
    <dbReference type="NCBI Taxonomy" id="388810"/>
    <lineage>
        <taxon>Eukaryota</taxon>
        <taxon>Fungi</taxon>
        <taxon>Fungi incertae sedis</taxon>
        <taxon>Chytridiomycota</taxon>
        <taxon>Chytridiomycota incertae sedis</taxon>
        <taxon>Chytridiomycetes</taxon>
        <taxon>Chytridiomycetes incertae sedis</taxon>
        <taxon>Blyttiomyces</taxon>
    </lineage>
</organism>
<dbReference type="PANTHER" id="PTHR28293:SF1">
    <property type="entry name" value="NUCLEAR RIM PROTEIN 1"/>
    <property type="match status" value="1"/>
</dbReference>
<dbReference type="EMBL" id="KZ994569">
    <property type="protein sequence ID" value="RKO92603.1"/>
    <property type="molecule type" value="Genomic_DNA"/>
</dbReference>
<feature type="region of interest" description="Disordered" evidence="5">
    <location>
        <begin position="310"/>
        <end position="364"/>
    </location>
</feature>
<dbReference type="GO" id="GO:0007096">
    <property type="term" value="P:regulation of exit from mitosis"/>
    <property type="evidence" value="ECO:0007669"/>
    <property type="project" value="TreeGrafter"/>
</dbReference>
<reference evidence="7" key="1">
    <citation type="journal article" date="2018" name="Nat. Microbiol.">
        <title>Leveraging single-cell genomics to expand the fungal tree of life.</title>
        <authorList>
            <person name="Ahrendt S.R."/>
            <person name="Quandt C.A."/>
            <person name="Ciobanu D."/>
            <person name="Clum A."/>
            <person name="Salamov A."/>
            <person name="Andreopoulos B."/>
            <person name="Cheng J.F."/>
            <person name="Woyke T."/>
            <person name="Pelin A."/>
            <person name="Henrissat B."/>
            <person name="Reynolds N.K."/>
            <person name="Benny G.L."/>
            <person name="Smith M.E."/>
            <person name="James T.Y."/>
            <person name="Grigoriev I.V."/>
        </authorList>
    </citation>
    <scope>NUCLEOTIDE SEQUENCE [LARGE SCALE GENOMIC DNA]</scope>
</reference>
<dbReference type="GO" id="GO:0012505">
    <property type="term" value="C:endomembrane system"/>
    <property type="evidence" value="ECO:0007669"/>
    <property type="project" value="UniProtKB-SubCell"/>
</dbReference>
<evidence type="ECO:0000313" key="7">
    <source>
        <dbReference type="Proteomes" id="UP000269721"/>
    </source>
</evidence>
<accession>A0A4P9WKQ1</accession>